<evidence type="ECO:0000256" key="2">
    <source>
        <dbReference type="ARBA" id="ARBA00022679"/>
    </source>
</evidence>
<dbReference type="GO" id="GO:0008775">
    <property type="term" value="F:acetate CoA-transferase activity"/>
    <property type="evidence" value="ECO:0007669"/>
    <property type="project" value="InterPro"/>
</dbReference>
<keyword evidence="5" id="KW-0378">Hydrolase</keyword>
<dbReference type="Pfam" id="PF02550">
    <property type="entry name" value="AcetylCoA_hydro"/>
    <property type="match status" value="1"/>
</dbReference>
<evidence type="ECO:0000259" key="4">
    <source>
        <dbReference type="Pfam" id="PF13336"/>
    </source>
</evidence>
<comment type="similarity">
    <text evidence="1">Belongs to the acetyl-CoA hydrolase/transferase family.</text>
</comment>
<feature type="domain" description="Acetyl-CoA hydrolase/transferase N-terminal" evidence="3">
    <location>
        <begin position="78"/>
        <end position="177"/>
    </location>
</feature>
<dbReference type="PANTHER" id="PTHR21432">
    <property type="entry name" value="ACETYL-COA HYDROLASE-RELATED"/>
    <property type="match status" value="1"/>
</dbReference>
<dbReference type="InterPro" id="IPR046433">
    <property type="entry name" value="ActCoA_hydro"/>
</dbReference>
<dbReference type="InterPro" id="IPR003702">
    <property type="entry name" value="ActCoA_hydro_N"/>
</dbReference>
<dbReference type="InterPro" id="IPR038460">
    <property type="entry name" value="AcetylCoA_hyd_C_sf"/>
</dbReference>
<dbReference type="GO" id="GO:0016787">
    <property type="term" value="F:hydrolase activity"/>
    <property type="evidence" value="ECO:0007669"/>
    <property type="project" value="UniProtKB-KW"/>
</dbReference>
<gene>
    <name evidence="5" type="ORF">KL86CLO1_12665</name>
</gene>
<dbReference type="PANTHER" id="PTHR21432:SF20">
    <property type="entry name" value="ACETYL-COA HYDROLASE"/>
    <property type="match status" value="1"/>
</dbReference>
<evidence type="ECO:0000259" key="3">
    <source>
        <dbReference type="Pfam" id="PF02550"/>
    </source>
</evidence>
<dbReference type="SUPFAM" id="SSF100950">
    <property type="entry name" value="NagB/RpiA/CoA transferase-like"/>
    <property type="match status" value="2"/>
</dbReference>
<dbReference type="Gene3D" id="3.30.750.70">
    <property type="entry name" value="4-hydroxybutyrate coenzyme like domains"/>
    <property type="match status" value="1"/>
</dbReference>
<name>A0A212KCR2_9FIRM</name>
<dbReference type="GO" id="GO:0006083">
    <property type="term" value="P:acetate metabolic process"/>
    <property type="evidence" value="ECO:0007669"/>
    <property type="project" value="InterPro"/>
</dbReference>
<sequence length="436" mass="47457">MSFEEKYISIEQALAMVKSNDVIVTGLGAAEAGLFMGRLHTIADQVRNVKITNCLPTHPSEIYKPEYVDSFEVDGWFFAPQMRKAHPNGNMAFIPNHLHLAAIKRLHYLKPNIFVGAASMPDKHGYISLSCSNTYEMRMIEAADLVILEVNPNMPYTLGDVQIPAADVDYLVRANYMPPVTPDAPFSEKDAAIGKFIADMVPDGSCIQLGIGGIPNAVAAALETKNDLGVHTEMLTTGMMHLAKRGVINGKRKQINRGKIVTTFAMGIPELYEFMDYNPSIAVMDGAWVNDPYTIAQNDNQISINTTLEVDLTGQCASESLGSRQFSGTGGQADTAIGAQMSKNGKSIIALYSTALVKGPDGERREVSKIVPQLMAGAAVSLSRNDVDRVVTEYGVAELRGTSIRDRVARLIAIAHPAFREVLWDQAVEVGILGRR</sequence>
<dbReference type="AlphaFoldDB" id="A0A212KCR2"/>
<dbReference type="Pfam" id="PF13336">
    <property type="entry name" value="AcetylCoA_hyd_C"/>
    <property type="match status" value="1"/>
</dbReference>
<organism evidence="5">
    <name type="scientific">uncultured Eubacteriales bacterium</name>
    <dbReference type="NCBI Taxonomy" id="172733"/>
    <lineage>
        <taxon>Bacteria</taxon>
        <taxon>Bacillati</taxon>
        <taxon>Bacillota</taxon>
        <taxon>Clostridia</taxon>
        <taxon>Eubacteriales</taxon>
        <taxon>environmental samples</taxon>
    </lineage>
</organism>
<dbReference type="Gene3D" id="3.40.1080.20">
    <property type="entry name" value="Acetyl-CoA hydrolase/transferase C-terminal domain"/>
    <property type="match status" value="1"/>
</dbReference>
<proteinExistence type="inferred from homology"/>
<dbReference type="Gene3D" id="3.40.1080.10">
    <property type="entry name" value="Glutaconate Coenzyme A-transferase"/>
    <property type="match status" value="1"/>
</dbReference>
<feature type="domain" description="Acetyl-CoA hydrolase/transferase C-terminal" evidence="4">
    <location>
        <begin position="267"/>
        <end position="427"/>
    </location>
</feature>
<evidence type="ECO:0000313" key="5">
    <source>
        <dbReference type="EMBL" id="SBW09476.1"/>
    </source>
</evidence>
<dbReference type="EMBL" id="FLUN01000001">
    <property type="protein sequence ID" value="SBW09476.1"/>
    <property type="molecule type" value="Genomic_DNA"/>
</dbReference>
<dbReference type="InterPro" id="IPR037171">
    <property type="entry name" value="NagB/RpiA_transferase-like"/>
</dbReference>
<keyword evidence="2" id="KW-0808">Transferase</keyword>
<reference evidence="5" key="1">
    <citation type="submission" date="2016-04" db="EMBL/GenBank/DDBJ databases">
        <authorList>
            <person name="Evans L.H."/>
            <person name="Alamgir A."/>
            <person name="Owens N."/>
            <person name="Weber N.D."/>
            <person name="Virtaneva K."/>
            <person name="Barbian K."/>
            <person name="Babar A."/>
            <person name="Rosenke K."/>
        </authorList>
    </citation>
    <scope>NUCLEOTIDE SEQUENCE</scope>
    <source>
        <strain evidence="5">86</strain>
    </source>
</reference>
<accession>A0A212KCR2</accession>
<evidence type="ECO:0000256" key="1">
    <source>
        <dbReference type="ARBA" id="ARBA00009632"/>
    </source>
</evidence>
<protein>
    <submittedName>
        <fullName evidence="5">Acetyl-CoA hydrolase</fullName>
    </submittedName>
</protein>
<dbReference type="InterPro" id="IPR026888">
    <property type="entry name" value="AcetylCoA_hyd_C"/>
</dbReference>